<proteinExistence type="predicted"/>
<gene>
    <name evidence="1" type="ORF">LZC95_52125</name>
</gene>
<accession>A0ABZ2KBM4</accession>
<organism evidence="1 2">
    <name type="scientific">Pendulispora brunnea</name>
    <dbReference type="NCBI Taxonomy" id="2905690"/>
    <lineage>
        <taxon>Bacteria</taxon>
        <taxon>Pseudomonadati</taxon>
        <taxon>Myxococcota</taxon>
        <taxon>Myxococcia</taxon>
        <taxon>Myxococcales</taxon>
        <taxon>Sorangiineae</taxon>
        <taxon>Pendulisporaceae</taxon>
        <taxon>Pendulispora</taxon>
    </lineage>
</organism>
<protein>
    <recommendedName>
        <fullName evidence="3">VWA domain-containing protein</fullName>
    </recommendedName>
</protein>
<sequence>MMTLRERQVTREDWLMFVNACFACTGQREFYSDAHGQSVSIDFLHRYILGNYRQLYARALACGINDFNQALIIVNLLATGKAAPKDHRAEEGALITRALERMPPHRAMHVVERLAKQRVNNRRTRAIVGRFLGRPKDRDLRAVKYRRCFRRAALHAHLRLDGELASFFLRGWKSRVFTTPLFESFRRAHFGKDAVYDLPYSIAEGFAAKHGIARDVFLRRIEPKLTHHERLRLQNRSAASLDEAYALDPTKLSPTKLASYILSRPHGTGRDALWSSTLRAVRKTNARFGRVACVLDRSYSSYGSTEKRRRPLAVALAVSYFLRAASAEYRAFWTVPTSDELRVDARGQTDLATPILDALETNPDLLVIVSDGFDNDPPGAVGQLLQVVRTRLRRGAPFIVHVNPVFDAESYAPKSFCPAVPTMGIRDAEDLPTLVLFARFASDDATLESVIEHLDRRVRHFLRVTS</sequence>
<dbReference type="Proteomes" id="UP001379533">
    <property type="component" value="Chromosome"/>
</dbReference>
<dbReference type="EMBL" id="CP089982">
    <property type="protein sequence ID" value="WXA94960.1"/>
    <property type="molecule type" value="Genomic_DNA"/>
</dbReference>
<reference evidence="1 2" key="1">
    <citation type="submission" date="2021-12" db="EMBL/GenBank/DDBJ databases">
        <title>Discovery of the Pendulisporaceae a myxobacterial family with distinct sporulation behavior and unique specialized metabolism.</title>
        <authorList>
            <person name="Garcia R."/>
            <person name="Popoff A."/>
            <person name="Bader C.D."/>
            <person name="Loehr J."/>
            <person name="Walesch S."/>
            <person name="Walt C."/>
            <person name="Boldt J."/>
            <person name="Bunk B."/>
            <person name="Haeckl F.J.F.P.J."/>
            <person name="Gunesch A.P."/>
            <person name="Birkelbach J."/>
            <person name="Nuebel U."/>
            <person name="Pietschmann T."/>
            <person name="Bach T."/>
            <person name="Mueller R."/>
        </authorList>
    </citation>
    <scope>NUCLEOTIDE SEQUENCE [LARGE SCALE GENOMIC DNA]</scope>
    <source>
        <strain evidence="1 2">MSr12523</strain>
    </source>
</reference>
<name>A0ABZ2KBM4_9BACT</name>
<keyword evidence="2" id="KW-1185">Reference proteome</keyword>
<dbReference type="RefSeq" id="WP_394845568.1">
    <property type="nucleotide sequence ID" value="NZ_CP089982.1"/>
</dbReference>
<evidence type="ECO:0000313" key="2">
    <source>
        <dbReference type="Proteomes" id="UP001379533"/>
    </source>
</evidence>
<evidence type="ECO:0008006" key="3">
    <source>
        <dbReference type="Google" id="ProtNLM"/>
    </source>
</evidence>
<evidence type="ECO:0000313" key="1">
    <source>
        <dbReference type="EMBL" id="WXA94960.1"/>
    </source>
</evidence>